<dbReference type="PANTHER" id="PTHR12419">
    <property type="entry name" value="OTU DOMAIN CONTAINING PROTEIN"/>
    <property type="match status" value="1"/>
</dbReference>
<name>A0AA35RUD3_GEOBA</name>
<feature type="region of interest" description="Disordered" evidence="8">
    <location>
        <begin position="220"/>
        <end position="328"/>
    </location>
</feature>
<feature type="compositionally biased region" description="Polar residues" evidence="8">
    <location>
        <begin position="348"/>
        <end position="370"/>
    </location>
</feature>
<gene>
    <name evidence="10" type="ORF">GBAR_LOCUS10161</name>
</gene>
<dbReference type="InterPro" id="IPR003323">
    <property type="entry name" value="OTU_dom"/>
</dbReference>
<feature type="region of interest" description="Disordered" evidence="8">
    <location>
        <begin position="345"/>
        <end position="407"/>
    </location>
</feature>
<reference evidence="10" key="1">
    <citation type="submission" date="2023-03" db="EMBL/GenBank/DDBJ databases">
        <authorList>
            <person name="Steffen K."/>
            <person name="Cardenas P."/>
        </authorList>
    </citation>
    <scope>NUCLEOTIDE SEQUENCE</scope>
</reference>
<protein>
    <recommendedName>
        <fullName evidence="3">ubiquitinyl hydrolase 1</fullName>
        <ecNumber evidence="3">3.4.19.12</ecNumber>
    </recommendedName>
    <alternativeName>
        <fullName evidence="7">Deubiquitinating enzyme A</fullName>
    </alternativeName>
</protein>
<evidence type="ECO:0000313" key="11">
    <source>
        <dbReference type="Proteomes" id="UP001174909"/>
    </source>
</evidence>
<keyword evidence="5" id="KW-0833">Ubl conjugation pathway</keyword>
<comment type="catalytic activity">
    <reaction evidence="1">
        <text>Thiol-dependent hydrolysis of ester, thioester, amide, peptide and isopeptide bonds formed by the C-terminal Gly of ubiquitin (a 76-residue protein attached to proteins as an intracellular targeting signal).</text>
        <dbReference type="EC" id="3.4.19.12"/>
    </reaction>
</comment>
<dbReference type="PANTHER" id="PTHR12419:SF4">
    <property type="entry name" value="OTU DOMAIN-CONTAINING PROTEIN 5"/>
    <property type="match status" value="1"/>
</dbReference>
<keyword evidence="6" id="KW-0378">Hydrolase</keyword>
<dbReference type="AlphaFoldDB" id="A0AA35RUD3"/>
<accession>A0AA35RUD3</accession>
<dbReference type="GO" id="GO:0006508">
    <property type="term" value="P:proteolysis"/>
    <property type="evidence" value="ECO:0007669"/>
    <property type="project" value="UniProtKB-KW"/>
</dbReference>
<evidence type="ECO:0000313" key="10">
    <source>
        <dbReference type="EMBL" id="CAI8016577.1"/>
    </source>
</evidence>
<evidence type="ECO:0000259" key="9">
    <source>
        <dbReference type="PROSITE" id="PS50802"/>
    </source>
</evidence>
<feature type="compositionally biased region" description="Polar residues" evidence="8">
    <location>
        <begin position="381"/>
        <end position="407"/>
    </location>
</feature>
<evidence type="ECO:0000256" key="5">
    <source>
        <dbReference type="ARBA" id="ARBA00022786"/>
    </source>
</evidence>
<dbReference type="FunFam" id="3.90.70.80:FF:000018">
    <property type="entry name" value="OTU domain-containing protein 5-B"/>
    <property type="match status" value="1"/>
</dbReference>
<dbReference type="CDD" id="cd22752">
    <property type="entry name" value="OTU_OTUD5-like"/>
    <property type="match status" value="1"/>
</dbReference>
<feature type="domain" description="OTU" evidence="9">
    <location>
        <begin position="1"/>
        <end position="124"/>
    </location>
</feature>
<evidence type="ECO:0000256" key="6">
    <source>
        <dbReference type="ARBA" id="ARBA00022801"/>
    </source>
</evidence>
<comment type="caution">
    <text evidence="10">The sequence shown here is derived from an EMBL/GenBank/DDBJ whole genome shotgun (WGS) entry which is preliminary data.</text>
</comment>
<dbReference type="GO" id="GO:0004843">
    <property type="term" value="F:cysteine-type deubiquitinase activity"/>
    <property type="evidence" value="ECO:0007669"/>
    <property type="project" value="UniProtKB-EC"/>
</dbReference>
<feature type="compositionally biased region" description="Low complexity" evidence="8">
    <location>
        <begin position="301"/>
        <end position="312"/>
    </location>
</feature>
<comment type="similarity">
    <text evidence="2">Belongs to the peptidase C85 family.</text>
</comment>
<keyword evidence="11" id="KW-1185">Reference proteome</keyword>
<dbReference type="Proteomes" id="UP001174909">
    <property type="component" value="Unassembled WGS sequence"/>
</dbReference>
<feature type="compositionally biased region" description="Polar residues" evidence="8">
    <location>
        <begin position="319"/>
        <end position="328"/>
    </location>
</feature>
<dbReference type="EMBL" id="CASHTH010001541">
    <property type="protein sequence ID" value="CAI8016577.1"/>
    <property type="molecule type" value="Genomic_DNA"/>
</dbReference>
<dbReference type="InterPro" id="IPR050704">
    <property type="entry name" value="Peptidase_C85-like"/>
</dbReference>
<evidence type="ECO:0000256" key="1">
    <source>
        <dbReference type="ARBA" id="ARBA00000707"/>
    </source>
</evidence>
<dbReference type="Pfam" id="PF02338">
    <property type="entry name" value="OTU"/>
    <property type="match status" value="1"/>
</dbReference>
<sequence>MVIHRMKPDGACLFRAVADQVYGDQDMHSVVRNHTMDYMLKNADYFSQYVTEDFEQYVNRKRNDHSYGNNLEMQAMAEMYNRTIEVHQYSIDPINIFFGMYKPDNAPIRLSYHYGVHYNSVVDPYSATVGVGLGLAGHKPGLADKMLMKDAMKHSENFHLEQALLQDHLQLSDRDTTYEALEEAVARESYLTWLREQEMRTRSGQHGLESTSAACVSGSVAMTHHPLPPPLNTLSSSPPHPSHLPESSARHLYTLSPSSPLPHSSTSTPPPSSSSKQKFATGKSTDNKLHTKTTSATLHTSSSESKLSSLKSVLRQAPPQRNSASSSSLHGLRVYNRWASAVPRRSASLGSHQHGSARTSPYNSPRTSPHGSRRGSRHCSPYTSPYHSPRNSIHGSPPLASTCSSPTTTVDDPVFKYHSPKPVATSSSAAGVVAGAKPLAPGINRNIGRGGDLPATKSKSVRSSLPAKTHPSPPPPSHPSSSSAQVSGPAYAPDFESGRVLDQLPFEYSSFLDLPLSAFGLSEWEDDRVLAAVLAASQQEYLQGLKQNSRGGAESL</sequence>
<feature type="region of interest" description="Disordered" evidence="8">
    <location>
        <begin position="438"/>
        <end position="494"/>
    </location>
</feature>
<evidence type="ECO:0000256" key="4">
    <source>
        <dbReference type="ARBA" id="ARBA00022670"/>
    </source>
</evidence>
<evidence type="ECO:0000256" key="3">
    <source>
        <dbReference type="ARBA" id="ARBA00012759"/>
    </source>
</evidence>
<evidence type="ECO:0000256" key="8">
    <source>
        <dbReference type="SAM" id="MobiDB-lite"/>
    </source>
</evidence>
<dbReference type="EC" id="3.4.19.12" evidence="3"/>
<evidence type="ECO:0000256" key="2">
    <source>
        <dbReference type="ARBA" id="ARBA00010407"/>
    </source>
</evidence>
<keyword evidence="4" id="KW-0645">Protease</keyword>
<dbReference type="GO" id="GO:0061578">
    <property type="term" value="F:K63-linked deubiquitinase activity"/>
    <property type="evidence" value="ECO:0007669"/>
    <property type="project" value="TreeGrafter"/>
</dbReference>
<dbReference type="SUPFAM" id="SSF54001">
    <property type="entry name" value="Cysteine proteinases"/>
    <property type="match status" value="1"/>
</dbReference>
<feature type="compositionally biased region" description="Low complexity" evidence="8">
    <location>
        <begin position="254"/>
        <end position="267"/>
    </location>
</feature>
<dbReference type="PROSITE" id="PS50802">
    <property type="entry name" value="OTU"/>
    <property type="match status" value="1"/>
</dbReference>
<evidence type="ECO:0000256" key="7">
    <source>
        <dbReference type="ARBA" id="ARBA00033460"/>
    </source>
</evidence>
<dbReference type="InterPro" id="IPR038765">
    <property type="entry name" value="Papain-like_cys_pep_sf"/>
</dbReference>
<dbReference type="Gene3D" id="3.90.70.80">
    <property type="match status" value="1"/>
</dbReference>
<dbReference type="GO" id="GO:0016579">
    <property type="term" value="P:protein deubiquitination"/>
    <property type="evidence" value="ECO:0007669"/>
    <property type="project" value="TreeGrafter"/>
</dbReference>
<organism evidence="10 11">
    <name type="scientific">Geodia barretti</name>
    <name type="common">Barrett's horny sponge</name>
    <dbReference type="NCBI Taxonomy" id="519541"/>
    <lineage>
        <taxon>Eukaryota</taxon>
        <taxon>Metazoa</taxon>
        <taxon>Porifera</taxon>
        <taxon>Demospongiae</taxon>
        <taxon>Heteroscleromorpha</taxon>
        <taxon>Tetractinellida</taxon>
        <taxon>Astrophorina</taxon>
        <taxon>Geodiidae</taxon>
        <taxon>Geodia</taxon>
    </lineage>
</organism>
<proteinExistence type="inferred from homology"/>